<accession>A0ABP7KA08</accession>
<dbReference type="InterPro" id="IPR023382">
    <property type="entry name" value="MnmA-like_central_sf"/>
</dbReference>
<dbReference type="Pfam" id="PF20258">
    <property type="entry name" value="tRNA_Me_trans_C"/>
    <property type="match status" value="1"/>
</dbReference>
<dbReference type="InterPro" id="IPR046884">
    <property type="entry name" value="MnmA-like_central"/>
</dbReference>
<evidence type="ECO:0000313" key="12">
    <source>
        <dbReference type="EMBL" id="GAA3869195.1"/>
    </source>
</evidence>
<comment type="caution">
    <text evidence="9">Lacks conserved residue(s) required for the propagation of feature annotation.</text>
</comment>
<dbReference type="Gene3D" id="3.40.50.620">
    <property type="entry name" value="HUPs"/>
    <property type="match status" value="1"/>
</dbReference>
<feature type="region of interest" description="Interaction with tRNA" evidence="9">
    <location>
        <begin position="142"/>
        <end position="144"/>
    </location>
</feature>
<feature type="active site" description="Cysteine persulfide intermediate" evidence="9">
    <location>
        <position position="193"/>
    </location>
</feature>
<organism evidence="12 13">
    <name type="scientific">Leifsonia kafniensis</name>
    <dbReference type="NCBI Taxonomy" id="475957"/>
    <lineage>
        <taxon>Bacteria</taxon>
        <taxon>Bacillati</taxon>
        <taxon>Actinomycetota</taxon>
        <taxon>Actinomycetes</taxon>
        <taxon>Micrococcales</taxon>
        <taxon>Microbacteriaceae</taxon>
        <taxon>Leifsonia</taxon>
    </lineage>
</organism>
<dbReference type="SUPFAM" id="SSF52402">
    <property type="entry name" value="Adenine nucleotide alpha hydrolases-like"/>
    <property type="match status" value="1"/>
</dbReference>
<evidence type="ECO:0000256" key="4">
    <source>
        <dbReference type="ARBA" id="ARBA00022741"/>
    </source>
</evidence>
<evidence type="ECO:0000259" key="10">
    <source>
        <dbReference type="Pfam" id="PF20258"/>
    </source>
</evidence>
<dbReference type="NCBIfam" id="NF001138">
    <property type="entry name" value="PRK00143.1"/>
    <property type="match status" value="1"/>
</dbReference>
<dbReference type="Gene3D" id="2.30.30.280">
    <property type="entry name" value="Adenine nucleotide alpha hydrolases-like domains"/>
    <property type="match status" value="1"/>
</dbReference>
<feature type="binding site" evidence="9">
    <location>
        <position position="26"/>
    </location>
    <ligand>
        <name>ATP</name>
        <dbReference type="ChEBI" id="CHEBI:30616"/>
    </ligand>
</feature>
<dbReference type="Pfam" id="PF20259">
    <property type="entry name" value="tRNA_Me_trans_M"/>
    <property type="match status" value="1"/>
</dbReference>
<dbReference type="InterPro" id="IPR046885">
    <property type="entry name" value="MnmA-like_C"/>
</dbReference>
<keyword evidence="7" id="KW-1015">Disulfide bond</keyword>
<feature type="active site" description="Nucleophile" evidence="9">
    <location>
        <position position="95"/>
    </location>
</feature>
<gene>
    <name evidence="9 12" type="primary">mnmA</name>
    <name evidence="12" type="ORF">GCM10022381_10660</name>
</gene>
<dbReference type="PANTHER" id="PTHR11933:SF5">
    <property type="entry name" value="MITOCHONDRIAL TRNA-SPECIFIC 2-THIOURIDYLASE 1"/>
    <property type="match status" value="1"/>
</dbReference>
<keyword evidence="13" id="KW-1185">Reference proteome</keyword>
<feature type="domain" description="tRNA-specific 2-thiouridylase MnmA-like C-terminal" evidence="10">
    <location>
        <begin position="277"/>
        <end position="361"/>
    </location>
</feature>
<reference evidence="13" key="1">
    <citation type="journal article" date="2019" name="Int. J. Syst. Evol. Microbiol.">
        <title>The Global Catalogue of Microorganisms (GCM) 10K type strain sequencing project: providing services to taxonomists for standard genome sequencing and annotation.</title>
        <authorList>
            <consortium name="The Broad Institute Genomics Platform"/>
            <consortium name="The Broad Institute Genome Sequencing Center for Infectious Disease"/>
            <person name="Wu L."/>
            <person name="Ma J."/>
        </authorList>
    </citation>
    <scope>NUCLEOTIDE SEQUENCE [LARGE SCALE GENOMIC DNA]</scope>
    <source>
        <strain evidence="13">JCM 17021</strain>
    </source>
</reference>
<dbReference type="EMBL" id="BAABCN010000002">
    <property type="protein sequence ID" value="GAA3869195.1"/>
    <property type="molecule type" value="Genomic_DNA"/>
</dbReference>
<keyword evidence="1 9" id="KW-0820">tRNA-binding</keyword>
<feature type="domain" description="tRNA-specific 2-thiouridylase MnmA-like central" evidence="11">
    <location>
        <begin position="203"/>
        <end position="267"/>
    </location>
</feature>
<sequence length="380" mass="40252">MSGGVDSAVAAARAVEAGHEVVGVHLALSRMPGTLRTGSRGCCTIEDSMDAQRAANIIGIPYYVWDFSERFKLDVVDDFIAEYTAGRTPNPCMRCNERIKFAALLEKALALGFDAVATGHYATIVTDSNGNNELHRAAAWAKDQSYVLGVLTAEQLAHSMFPLGATPSKAEVRAEAAERGFSVANKPDSHDICFIPDGDTRGWLAERVGAEQGAVLDRNGEVIGKHEGAHAFTVGQRKGISVGFPTNDGKPRFVLEVRPKTNEVIVGPREALDIAEIAGTKFTWAGLAPENPEVAFDCEVQIRAHADPVPAVAQVVSTTATTGVEGTLELKITPNNPLNGVAPGQTAVVYVGTRVLGQCTIDRTVSALPLELQPVAAQSA</sequence>
<evidence type="ECO:0000256" key="3">
    <source>
        <dbReference type="ARBA" id="ARBA00022694"/>
    </source>
</evidence>
<comment type="subcellular location">
    <subcellularLocation>
        <location evidence="9">Cytoplasm</location>
    </subcellularLocation>
</comment>
<evidence type="ECO:0000256" key="6">
    <source>
        <dbReference type="ARBA" id="ARBA00022884"/>
    </source>
</evidence>
<feature type="binding site" evidence="9">
    <location>
        <position position="119"/>
    </location>
    <ligand>
        <name>ATP</name>
        <dbReference type="ChEBI" id="CHEBI:30616"/>
    </ligand>
</feature>
<dbReference type="Pfam" id="PF03054">
    <property type="entry name" value="tRNA_Me_trans"/>
    <property type="match status" value="1"/>
</dbReference>
<keyword evidence="9" id="KW-0963">Cytoplasm</keyword>
<dbReference type="InterPro" id="IPR014729">
    <property type="entry name" value="Rossmann-like_a/b/a_fold"/>
</dbReference>
<proteinExistence type="inferred from homology"/>
<feature type="site" description="Interaction with tRNA" evidence="9">
    <location>
        <position position="120"/>
    </location>
</feature>
<comment type="similarity">
    <text evidence="9">Belongs to the MnmA/TRMU family.</text>
</comment>
<evidence type="ECO:0000256" key="8">
    <source>
        <dbReference type="ARBA" id="ARBA00051542"/>
    </source>
</evidence>
<evidence type="ECO:0000259" key="11">
    <source>
        <dbReference type="Pfam" id="PF20259"/>
    </source>
</evidence>
<evidence type="ECO:0000256" key="1">
    <source>
        <dbReference type="ARBA" id="ARBA00022555"/>
    </source>
</evidence>
<comment type="catalytic activity">
    <reaction evidence="8 9">
        <text>S-sulfanyl-L-cysteinyl-[protein] + uridine(34) in tRNA + AH2 + ATP = 2-thiouridine(34) in tRNA + L-cysteinyl-[protein] + A + AMP + diphosphate + H(+)</text>
        <dbReference type="Rhea" id="RHEA:47032"/>
        <dbReference type="Rhea" id="RHEA-COMP:10131"/>
        <dbReference type="Rhea" id="RHEA-COMP:11726"/>
        <dbReference type="Rhea" id="RHEA-COMP:11727"/>
        <dbReference type="Rhea" id="RHEA-COMP:11728"/>
        <dbReference type="ChEBI" id="CHEBI:13193"/>
        <dbReference type="ChEBI" id="CHEBI:15378"/>
        <dbReference type="ChEBI" id="CHEBI:17499"/>
        <dbReference type="ChEBI" id="CHEBI:29950"/>
        <dbReference type="ChEBI" id="CHEBI:30616"/>
        <dbReference type="ChEBI" id="CHEBI:33019"/>
        <dbReference type="ChEBI" id="CHEBI:61963"/>
        <dbReference type="ChEBI" id="CHEBI:65315"/>
        <dbReference type="ChEBI" id="CHEBI:87170"/>
        <dbReference type="ChEBI" id="CHEBI:456215"/>
        <dbReference type="EC" id="2.8.1.13"/>
    </reaction>
</comment>
<name>A0ABP7KA08_9MICO</name>
<evidence type="ECO:0000256" key="2">
    <source>
        <dbReference type="ARBA" id="ARBA00022679"/>
    </source>
</evidence>
<dbReference type="InterPro" id="IPR004506">
    <property type="entry name" value="MnmA-like"/>
</dbReference>
<evidence type="ECO:0000256" key="5">
    <source>
        <dbReference type="ARBA" id="ARBA00022840"/>
    </source>
</evidence>
<comment type="caution">
    <text evidence="12">The sequence shown here is derived from an EMBL/GenBank/DDBJ whole genome shotgun (WGS) entry which is preliminary data.</text>
</comment>
<keyword evidence="2 9" id="KW-0808">Transferase</keyword>
<dbReference type="HAMAP" id="MF_00144">
    <property type="entry name" value="tRNA_thiouridyl_MnmA"/>
    <property type="match status" value="1"/>
</dbReference>
<dbReference type="EC" id="2.8.1.13" evidence="9"/>
<feature type="site" description="Interaction with tRNA" evidence="9">
    <location>
        <position position="345"/>
    </location>
</feature>
<keyword evidence="6 9" id="KW-0694">RNA-binding</keyword>
<keyword evidence="5 9" id="KW-0067">ATP-binding</keyword>
<keyword evidence="4 9" id="KW-0547">Nucleotide-binding</keyword>
<evidence type="ECO:0000256" key="9">
    <source>
        <dbReference type="HAMAP-Rule" id="MF_00144"/>
    </source>
</evidence>
<dbReference type="Gene3D" id="2.40.30.10">
    <property type="entry name" value="Translation factors"/>
    <property type="match status" value="1"/>
</dbReference>
<dbReference type="PANTHER" id="PTHR11933">
    <property type="entry name" value="TRNA 5-METHYLAMINOMETHYL-2-THIOURIDYLATE -METHYLTRANSFERASE"/>
    <property type="match status" value="1"/>
</dbReference>
<dbReference type="NCBIfam" id="TIGR00420">
    <property type="entry name" value="trmU"/>
    <property type="match status" value="1"/>
</dbReference>
<comment type="function">
    <text evidence="9">Catalyzes the 2-thiolation of uridine at the wobble position (U34) of tRNA, leading to the formation of s(2)U34.</text>
</comment>
<keyword evidence="3 9" id="KW-0819">tRNA processing</keyword>
<dbReference type="Proteomes" id="UP001501803">
    <property type="component" value="Unassembled WGS sequence"/>
</dbReference>
<protein>
    <recommendedName>
        <fullName evidence="9">tRNA-specific 2-thiouridylase MnmA</fullName>
        <ecNumber evidence="9">2.8.1.13</ecNumber>
    </recommendedName>
</protein>
<dbReference type="CDD" id="cd01998">
    <property type="entry name" value="MnmA_TRMU-like"/>
    <property type="match status" value="1"/>
</dbReference>
<evidence type="ECO:0000313" key="13">
    <source>
        <dbReference type="Proteomes" id="UP001501803"/>
    </source>
</evidence>
<evidence type="ECO:0000256" key="7">
    <source>
        <dbReference type="ARBA" id="ARBA00023157"/>
    </source>
</evidence>